<evidence type="ECO:0000256" key="1">
    <source>
        <dbReference type="SAM" id="Phobius"/>
    </source>
</evidence>
<reference evidence="2" key="1">
    <citation type="journal article" date="2020" name="G3 (Bethesda)">
        <title>High-Quality Assemblies for Three Invasive Social Wasps from the &lt;i&gt;Vespula&lt;/i&gt; Genus.</title>
        <authorList>
            <person name="Harrop T.W.R."/>
            <person name="Guhlin J."/>
            <person name="McLaughlin G.M."/>
            <person name="Permina E."/>
            <person name="Stockwell P."/>
            <person name="Gilligan J."/>
            <person name="Le Lec M.F."/>
            <person name="Gruber M.A.M."/>
            <person name="Quinn O."/>
            <person name="Lovegrove M."/>
            <person name="Duncan E.J."/>
            <person name="Remnant E.J."/>
            <person name="Van Eeckhoven J."/>
            <person name="Graham B."/>
            <person name="Knapp R.A."/>
            <person name="Langford K.W."/>
            <person name="Kronenberg Z."/>
            <person name="Press M.O."/>
            <person name="Eacker S.M."/>
            <person name="Wilson-Rankin E.E."/>
            <person name="Purcell J."/>
            <person name="Lester P.J."/>
            <person name="Dearden P.K."/>
        </authorList>
    </citation>
    <scope>NUCLEOTIDE SEQUENCE</scope>
    <source>
        <strain evidence="2">Linc-1</strain>
    </source>
</reference>
<evidence type="ECO:0000313" key="2">
    <source>
        <dbReference type="EMBL" id="KAF7384467.1"/>
    </source>
</evidence>
<proteinExistence type="predicted"/>
<protein>
    <submittedName>
        <fullName evidence="2">Uncharacterized protein</fullName>
    </submittedName>
</protein>
<feature type="transmembrane region" description="Helical" evidence="1">
    <location>
        <begin position="65"/>
        <end position="86"/>
    </location>
</feature>
<evidence type="ECO:0000313" key="3">
    <source>
        <dbReference type="Proteomes" id="UP000617340"/>
    </source>
</evidence>
<keyword evidence="1" id="KW-0812">Transmembrane</keyword>
<dbReference type="Proteomes" id="UP000617340">
    <property type="component" value="Unassembled WGS sequence"/>
</dbReference>
<accession>A0A834MT77</accession>
<name>A0A834MT77_VESGE</name>
<organism evidence="2 3">
    <name type="scientific">Vespula germanica</name>
    <name type="common">German yellow jacket</name>
    <name type="synonym">Paravespula germanica</name>
    <dbReference type="NCBI Taxonomy" id="30212"/>
    <lineage>
        <taxon>Eukaryota</taxon>
        <taxon>Metazoa</taxon>
        <taxon>Ecdysozoa</taxon>
        <taxon>Arthropoda</taxon>
        <taxon>Hexapoda</taxon>
        <taxon>Insecta</taxon>
        <taxon>Pterygota</taxon>
        <taxon>Neoptera</taxon>
        <taxon>Endopterygota</taxon>
        <taxon>Hymenoptera</taxon>
        <taxon>Apocrita</taxon>
        <taxon>Aculeata</taxon>
        <taxon>Vespoidea</taxon>
        <taxon>Vespidae</taxon>
        <taxon>Vespinae</taxon>
        <taxon>Vespula</taxon>
    </lineage>
</organism>
<keyword evidence="3" id="KW-1185">Reference proteome</keyword>
<keyword evidence="1" id="KW-0472">Membrane</keyword>
<keyword evidence="1" id="KW-1133">Transmembrane helix</keyword>
<gene>
    <name evidence="2" type="ORF">HZH68_014079</name>
</gene>
<comment type="caution">
    <text evidence="2">The sequence shown here is derived from an EMBL/GenBank/DDBJ whole genome shotgun (WGS) entry which is preliminary data.</text>
</comment>
<dbReference type="EMBL" id="JACSDZ010000017">
    <property type="protein sequence ID" value="KAF7384467.1"/>
    <property type="molecule type" value="Genomic_DNA"/>
</dbReference>
<feature type="transmembrane region" description="Helical" evidence="1">
    <location>
        <begin position="25"/>
        <end position="44"/>
    </location>
</feature>
<dbReference type="AlphaFoldDB" id="A0A834MT77"/>
<sequence>MVILIVMVWDANDVERVGKGAKKDVTMFVSSNCSSYFVLVLKLCRLNRTRFQYDIPRRKIRIDMGYFTIISMIFMCIIIDTITAQVTEKTNNESTKTMTSHQGYKWHGRYGGHAAKPQIIHGPIIPCPTGQQHDANGKCRSVV</sequence>